<feature type="transmembrane region" description="Helical" evidence="7">
    <location>
        <begin position="225"/>
        <end position="247"/>
    </location>
</feature>
<evidence type="ECO:0000256" key="5">
    <source>
        <dbReference type="ARBA" id="ARBA00022989"/>
    </source>
</evidence>
<accession>A0A6B8VTD3</accession>
<dbReference type="PANTHER" id="PTHR23517:SF3">
    <property type="entry name" value="INTEGRAL MEMBRANE TRANSPORT PROTEIN"/>
    <property type="match status" value="1"/>
</dbReference>
<evidence type="ECO:0000313" key="10">
    <source>
        <dbReference type="Proteomes" id="UP000424462"/>
    </source>
</evidence>
<dbReference type="InterPro" id="IPR011701">
    <property type="entry name" value="MFS"/>
</dbReference>
<dbReference type="InterPro" id="IPR020846">
    <property type="entry name" value="MFS_dom"/>
</dbReference>
<dbReference type="GO" id="GO:0022857">
    <property type="term" value="F:transmembrane transporter activity"/>
    <property type="evidence" value="ECO:0007669"/>
    <property type="project" value="InterPro"/>
</dbReference>
<keyword evidence="10" id="KW-1185">Reference proteome</keyword>
<feature type="transmembrane region" description="Helical" evidence="7">
    <location>
        <begin position="12"/>
        <end position="29"/>
    </location>
</feature>
<evidence type="ECO:0000313" key="9">
    <source>
        <dbReference type="EMBL" id="QGU06309.1"/>
    </source>
</evidence>
<evidence type="ECO:0000256" key="1">
    <source>
        <dbReference type="ARBA" id="ARBA00004651"/>
    </source>
</evidence>
<keyword evidence="6 7" id="KW-0472">Membrane</keyword>
<dbReference type="RefSeq" id="WP_231598825.1">
    <property type="nucleotide sequence ID" value="NZ_CP046455.1"/>
</dbReference>
<protein>
    <submittedName>
        <fullName evidence="9">Multidrug efflux system protein MdtL</fullName>
    </submittedName>
</protein>
<feature type="domain" description="Major facilitator superfamily (MFS) profile" evidence="8">
    <location>
        <begin position="15"/>
        <end position="404"/>
    </location>
</feature>
<evidence type="ECO:0000256" key="4">
    <source>
        <dbReference type="ARBA" id="ARBA00022692"/>
    </source>
</evidence>
<dbReference type="GO" id="GO:0005886">
    <property type="term" value="C:plasma membrane"/>
    <property type="evidence" value="ECO:0007669"/>
    <property type="project" value="UniProtKB-SubCell"/>
</dbReference>
<feature type="transmembrane region" description="Helical" evidence="7">
    <location>
        <begin position="382"/>
        <end position="400"/>
    </location>
</feature>
<organism evidence="9 10">
    <name type="scientific">Corynebacterium occultum</name>
    <dbReference type="NCBI Taxonomy" id="2675219"/>
    <lineage>
        <taxon>Bacteria</taxon>
        <taxon>Bacillati</taxon>
        <taxon>Actinomycetota</taxon>
        <taxon>Actinomycetes</taxon>
        <taxon>Mycobacteriales</taxon>
        <taxon>Corynebacteriaceae</taxon>
        <taxon>Corynebacterium</taxon>
    </lineage>
</organism>
<keyword evidence="4 7" id="KW-0812">Transmembrane</keyword>
<evidence type="ECO:0000256" key="7">
    <source>
        <dbReference type="SAM" id="Phobius"/>
    </source>
</evidence>
<keyword evidence="2" id="KW-0813">Transport</keyword>
<dbReference type="InterPro" id="IPR050171">
    <property type="entry name" value="MFS_Transporters"/>
</dbReference>
<reference evidence="9 10" key="1">
    <citation type="submission" date="2019-11" db="EMBL/GenBank/DDBJ databases">
        <title>Complete genome sequence of Corynebacterium kalinowskii 1959, a novel Corynebacterium species isolated from soil of a small paddock in Vilsendorf, Germany.</title>
        <authorList>
            <person name="Schaffert L."/>
            <person name="Ruwe M."/>
            <person name="Milse J."/>
            <person name="Hanuschka K."/>
            <person name="Ortseifen V."/>
            <person name="Droste J."/>
            <person name="Brandt D."/>
            <person name="Schlueter L."/>
            <person name="Kutter Y."/>
            <person name="Vinke S."/>
            <person name="Viehoefer P."/>
            <person name="Jacob L."/>
            <person name="Luebke N.-C."/>
            <person name="Schulte-Berndt E."/>
            <person name="Hain C."/>
            <person name="Linder M."/>
            <person name="Schmidt P."/>
            <person name="Wollenschlaeger L."/>
            <person name="Luttermann T."/>
            <person name="Thieme E."/>
            <person name="Hassa J."/>
            <person name="Haak M."/>
            <person name="Wittchen M."/>
            <person name="Mentz A."/>
            <person name="Persicke M."/>
            <person name="Busche T."/>
            <person name="Ruckert C."/>
        </authorList>
    </citation>
    <scope>NUCLEOTIDE SEQUENCE [LARGE SCALE GENOMIC DNA]</scope>
    <source>
        <strain evidence="9 10">2039</strain>
    </source>
</reference>
<dbReference type="InterPro" id="IPR036259">
    <property type="entry name" value="MFS_trans_sf"/>
</dbReference>
<dbReference type="Gene3D" id="1.20.1250.20">
    <property type="entry name" value="MFS general substrate transporter like domains"/>
    <property type="match status" value="1"/>
</dbReference>
<evidence type="ECO:0000256" key="6">
    <source>
        <dbReference type="ARBA" id="ARBA00023136"/>
    </source>
</evidence>
<dbReference type="Proteomes" id="UP000424462">
    <property type="component" value="Chromosome"/>
</dbReference>
<feature type="transmembrane region" description="Helical" evidence="7">
    <location>
        <begin position="349"/>
        <end position="370"/>
    </location>
</feature>
<keyword evidence="3" id="KW-1003">Cell membrane</keyword>
<feature type="transmembrane region" description="Helical" evidence="7">
    <location>
        <begin position="104"/>
        <end position="128"/>
    </location>
</feature>
<dbReference type="InterPro" id="IPR005829">
    <property type="entry name" value="Sugar_transporter_CS"/>
</dbReference>
<feature type="transmembrane region" description="Helical" evidence="7">
    <location>
        <begin position="81"/>
        <end position="98"/>
    </location>
</feature>
<feature type="transmembrane region" description="Helical" evidence="7">
    <location>
        <begin position="316"/>
        <end position="337"/>
    </location>
</feature>
<keyword evidence="5 7" id="KW-1133">Transmembrane helix</keyword>
<dbReference type="PROSITE" id="PS00216">
    <property type="entry name" value="SUGAR_TRANSPORT_1"/>
    <property type="match status" value="1"/>
</dbReference>
<sequence>MEIRQDGRRQGHSNFWLLVAASIFAVAWGGNSFTPLLVLYREQGNLSELIIDLMLVYYAVGVAGGLLAAGPLSDRYGRRPLMLLAPLLGVVGSVFIAFGEQQGLFMGVGRSFAGVAVGIAMTAGGTWIKELSDPRFDPGARPGTGAKRASMSLTAGFALGAAVAGVLAQWGPLPGQLPYAVHVLICLLLLPGLLVVPETRQSAHRKIKGSFLSDLAVPSARHPRFLLVVVVLGPWAFGSGFTAYAVLAGQLQEHVAYPVASAALIALVTLGSGFLIQQFGPRIAGGSQSRGPLIAMGVTVIGMVLAAVVVEKHHLGWSLLACVFLGLSYGLCMYLGLAEVQQIAAPRDMAGLSGYFYCLTYSGMVVPAVMTSLSDTFTYPQMIGFGAVMAFLCLLILSWSTRRC</sequence>
<gene>
    <name evidence="9" type="ORF">COCCU_01750</name>
</gene>
<dbReference type="SUPFAM" id="SSF103473">
    <property type="entry name" value="MFS general substrate transporter"/>
    <property type="match status" value="1"/>
</dbReference>
<name>A0A6B8VTD3_9CORY</name>
<feature type="transmembrane region" description="Helical" evidence="7">
    <location>
        <begin position="177"/>
        <end position="196"/>
    </location>
</feature>
<comment type="subcellular location">
    <subcellularLocation>
        <location evidence="1">Cell membrane</location>
        <topology evidence="1">Multi-pass membrane protein</topology>
    </subcellularLocation>
</comment>
<feature type="transmembrane region" description="Helical" evidence="7">
    <location>
        <begin position="49"/>
        <end position="69"/>
    </location>
</feature>
<dbReference type="PROSITE" id="PS50850">
    <property type="entry name" value="MFS"/>
    <property type="match status" value="1"/>
</dbReference>
<evidence type="ECO:0000259" key="8">
    <source>
        <dbReference type="PROSITE" id="PS50850"/>
    </source>
</evidence>
<proteinExistence type="predicted"/>
<feature type="transmembrane region" description="Helical" evidence="7">
    <location>
        <begin position="149"/>
        <end position="171"/>
    </location>
</feature>
<dbReference type="PANTHER" id="PTHR23517">
    <property type="entry name" value="RESISTANCE PROTEIN MDTM, PUTATIVE-RELATED-RELATED"/>
    <property type="match status" value="1"/>
</dbReference>
<dbReference type="EMBL" id="CP046455">
    <property type="protein sequence ID" value="QGU06309.1"/>
    <property type="molecule type" value="Genomic_DNA"/>
</dbReference>
<dbReference type="KEGG" id="cok:COCCU_01750"/>
<feature type="transmembrane region" description="Helical" evidence="7">
    <location>
        <begin position="259"/>
        <end position="279"/>
    </location>
</feature>
<evidence type="ECO:0000256" key="3">
    <source>
        <dbReference type="ARBA" id="ARBA00022475"/>
    </source>
</evidence>
<evidence type="ECO:0000256" key="2">
    <source>
        <dbReference type="ARBA" id="ARBA00022448"/>
    </source>
</evidence>
<feature type="transmembrane region" description="Helical" evidence="7">
    <location>
        <begin position="291"/>
        <end position="310"/>
    </location>
</feature>
<dbReference type="AlphaFoldDB" id="A0A6B8VTD3"/>
<dbReference type="Pfam" id="PF07690">
    <property type="entry name" value="MFS_1"/>
    <property type="match status" value="1"/>
</dbReference>